<keyword evidence="4" id="KW-1185">Reference proteome</keyword>
<accession>A0A9D4SY32</accession>
<evidence type="ECO:0000313" key="3">
    <source>
        <dbReference type="EMBL" id="KAH7956224.1"/>
    </source>
</evidence>
<feature type="region of interest" description="Disordered" evidence="2">
    <location>
        <begin position="1"/>
        <end position="28"/>
    </location>
</feature>
<protein>
    <submittedName>
        <fullName evidence="3">Uncharacterized protein</fullName>
    </submittedName>
</protein>
<reference evidence="3" key="2">
    <citation type="submission" date="2021-09" db="EMBL/GenBank/DDBJ databases">
        <authorList>
            <person name="Jia N."/>
            <person name="Wang J."/>
            <person name="Shi W."/>
            <person name="Du L."/>
            <person name="Sun Y."/>
            <person name="Zhan W."/>
            <person name="Jiang J."/>
            <person name="Wang Q."/>
            <person name="Zhang B."/>
            <person name="Ji P."/>
            <person name="Sakyi L.B."/>
            <person name="Cui X."/>
            <person name="Yuan T."/>
            <person name="Jiang B."/>
            <person name="Yang W."/>
            <person name="Lam T.T.-Y."/>
            <person name="Chang Q."/>
            <person name="Ding S."/>
            <person name="Wang X."/>
            <person name="Zhu J."/>
            <person name="Ruan X."/>
            <person name="Zhao L."/>
            <person name="Wei J."/>
            <person name="Que T."/>
            <person name="Du C."/>
            <person name="Cheng J."/>
            <person name="Dai P."/>
            <person name="Han X."/>
            <person name="Huang E."/>
            <person name="Gao Y."/>
            <person name="Liu J."/>
            <person name="Shao H."/>
            <person name="Ye R."/>
            <person name="Li L."/>
            <person name="Wei W."/>
            <person name="Wang X."/>
            <person name="Wang C."/>
            <person name="Huo Q."/>
            <person name="Li W."/>
            <person name="Guo W."/>
            <person name="Chen H."/>
            <person name="Chen S."/>
            <person name="Zhou L."/>
            <person name="Zhou L."/>
            <person name="Ni X."/>
            <person name="Tian J."/>
            <person name="Zhou Y."/>
            <person name="Sheng Y."/>
            <person name="Liu T."/>
            <person name="Pan Y."/>
            <person name="Xia L."/>
            <person name="Li J."/>
            <person name="Zhao F."/>
            <person name="Cao W."/>
        </authorList>
    </citation>
    <scope>NUCLEOTIDE SEQUENCE</scope>
    <source>
        <strain evidence="3">Rsan-2018</strain>
        <tissue evidence="3">Larvae</tissue>
    </source>
</reference>
<proteinExistence type="predicted"/>
<evidence type="ECO:0000256" key="1">
    <source>
        <dbReference type="SAM" id="Coils"/>
    </source>
</evidence>
<dbReference type="AlphaFoldDB" id="A0A9D4SY32"/>
<evidence type="ECO:0000256" key="2">
    <source>
        <dbReference type="SAM" id="MobiDB-lite"/>
    </source>
</evidence>
<dbReference type="EMBL" id="JABSTV010001250">
    <property type="protein sequence ID" value="KAH7956224.1"/>
    <property type="molecule type" value="Genomic_DNA"/>
</dbReference>
<feature type="region of interest" description="Disordered" evidence="2">
    <location>
        <begin position="133"/>
        <end position="162"/>
    </location>
</feature>
<feature type="compositionally biased region" description="Basic and acidic residues" evidence="2">
    <location>
        <begin position="260"/>
        <end position="282"/>
    </location>
</feature>
<gene>
    <name evidence="3" type="ORF">HPB52_007333</name>
</gene>
<comment type="caution">
    <text evidence="3">The sequence shown here is derived from an EMBL/GenBank/DDBJ whole genome shotgun (WGS) entry which is preliminary data.</text>
</comment>
<feature type="compositionally biased region" description="Low complexity" evidence="2">
    <location>
        <begin position="142"/>
        <end position="162"/>
    </location>
</feature>
<name>A0A9D4SY32_RHISA</name>
<feature type="region of interest" description="Disordered" evidence="2">
    <location>
        <begin position="248"/>
        <end position="282"/>
    </location>
</feature>
<evidence type="ECO:0000313" key="4">
    <source>
        <dbReference type="Proteomes" id="UP000821837"/>
    </source>
</evidence>
<dbReference type="VEuPathDB" id="VectorBase:RSAN_033060"/>
<organism evidence="3 4">
    <name type="scientific">Rhipicephalus sanguineus</name>
    <name type="common">Brown dog tick</name>
    <name type="synonym">Ixodes sanguineus</name>
    <dbReference type="NCBI Taxonomy" id="34632"/>
    <lineage>
        <taxon>Eukaryota</taxon>
        <taxon>Metazoa</taxon>
        <taxon>Ecdysozoa</taxon>
        <taxon>Arthropoda</taxon>
        <taxon>Chelicerata</taxon>
        <taxon>Arachnida</taxon>
        <taxon>Acari</taxon>
        <taxon>Parasitiformes</taxon>
        <taxon>Ixodida</taxon>
        <taxon>Ixodoidea</taxon>
        <taxon>Ixodidae</taxon>
        <taxon>Rhipicephalinae</taxon>
        <taxon>Rhipicephalus</taxon>
        <taxon>Rhipicephalus</taxon>
    </lineage>
</organism>
<keyword evidence="1" id="KW-0175">Coiled coil</keyword>
<feature type="coiled-coil region" evidence="1">
    <location>
        <begin position="189"/>
        <end position="216"/>
    </location>
</feature>
<dbReference type="Proteomes" id="UP000821837">
    <property type="component" value="Unassembled WGS sequence"/>
</dbReference>
<sequence length="347" mass="38516">MNTKPTPEAAGAGDVVNTETGARPRRAAPLSLRAKENYEANREKYCTELDAAWRRVEHGMRELSATDKKDVQTAKRTLRDCFEQYKDVFARYEAFLVKTNCPESRQELDQRNQIEEERRVLVTGSLWERSDDLGVRDETPSRRSFSVHSTRSSSSRLTSSSTISLAAVQARAEAEAAKTRAHFGRKEAAMKLERAKVDAELEILRHEKEAAAAEAHAGALEAAVVQDGGESLHALPLLHPDQRTADYVQSQEAAHAPTHRHSELHTEGNAPRDDLNSRRNDGAHVHDHQTVQQGNQLRGVCCSSAAPSSENETVPFAVIWPNADHRLRTLGSYVTREGVARSGVERS</sequence>
<reference evidence="3" key="1">
    <citation type="journal article" date="2020" name="Cell">
        <title>Large-Scale Comparative Analyses of Tick Genomes Elucidate Their Genetic Diversity and Vector Capacities.</title>
        <authorList>
            <consortium name="Tick Genome and Microbiome Consortium (TIGMIC)"/>
            <person name="Jia N."/>
            <person name="Wang J."/>
            <person name="Shi W."/>
            <person name="Du L."/>
            <person name="Sun Y."/>
            <person name="Zhan W."/>
            <person name="Jiang J.F."/>
            <person name="Wang Q."/>
            <person name="Zhang B."/>
            <person name="Ji P."/>
            <person name="Bell-Sakyi L."/>
            <person name="Cui X.M."/>
            <person name="Yuan T.T."/>
            <person name="Jiang B.G."/>
            <person name="Yang W.F."/>
            <person name="Lam T.T."/>
            <person name="Chang Q.C."/>
            <person name="Ding S.J."/>
            <person name="Wang X.J."/>
            <person name="Zhu J.G."/>
            <person name="Ruan X.D."/>
            <person name="Zhao L."/>
            <person name="Wei J.T."/>
            <person name="Ye R.Z."/>
            <person name="Que T.C."/>
            <person name="Du C.H."/>
            <person name="Zhou Y.H."/>
            <person name="Cheng J.X."/>
            <person name="Dai P.F."/>
            <person name="Guo W.B."/>
            <person name="Han X.H."/>
            <person name="Huang E.J."/>
            <person name="Li L.F."/>
            <person name="Wei W."/>
            <person name="Gao Y.C."/>
            <person name="Liu J.Z."/>
            <person name="Shao H.Z."/>
            <person name="Wang X."/>
            <person name="Wang C.C."/>
            <person name="Yang T.C."/>
            <person name="Huo Q.B."/>
            <person name="Li W."/>
            <person name="Chen H.Y."/>
            <person name="Chen S.E."/>
            <person name="Zhou L.G."/>
            <person name="Ni X.B."/>
            <person name="Tian J.H."/>
            <person name="Sheng Y."/>
            <person name="Liu T."/>
            <person name="Pan Y.S."/>
            <person name="Xia L.Y."/>
            <person name="Li J."/>
            <person name="Zhao F."/>
            <person name="Cao W.C."/>
        </authorList>
    </citation>
    <scope>NUCLEOTIDE SEQUENCE</scope>
    <source>
        <strain evidence="3">Rsan-2018</strain>
    </source>
</reference>